<dbReference type="GO" id="GO:0006080">
    <property type="term" value="P:substituted mannan metabolic process"/>
    <property type="evidence" value="ECO:0007669"/>
    <property type="project" value="InterPro"/>
</dbReference>
<keyword evidence="9" id="KW-0012">Acyltransferase</keyword>
<feature type="chain" id="PRO_5017255668" evidence="7">
    <location>
        <begin position="36"/>
        <end position="868"/>
    </location>
</feature>
<keyword evidence="3" id="KW-0326">Glycosidase</keyword>
<dbReference type="SUPFAM" id="SSF51445">
    <property type="entry name" value="(Trans)glycosidases"/>
    <property type="match status" value="1"/>
</dbReference>
<keyword evidence="9" id="KW-0808">Transferase</keyword>
<comment type="caution">
    <text evidence="9">The sequence shown here is derived from an EMBL/GenBank/DDBJ whole genome shotgun (WGS) entry which is preliminary data.</text>
</comment>
<feature type="transmembrane region" description="Helical" evidence="6">
    <location>
        <begin position="778"/>
        <end position="796"/>
    </location>
</feature>
<comment type="similarity">
    <text evidence="1 4">Belongs to the glycosyl hydrolase 26 family.</text>
</comment>
<feature type="transmembrane region" description="Helical" evidence="6">
    <location>
        <begin position="696"/>
        <end position="714"/>
    </location>
</feature>
<sequence>MTAITAGPRQRWTATLLLLVTLVAGILTGALPAQAAPGSVPATTTTTDQQPVEDPGAFAEGLSFGPELDWSTDNARAYADRTGITPSFFSRPVAYPLDDEAERSLEDLARQGASLGSLAVITLEPTESLDQLTEDDARRLAGTLNRISEEFRTAFFVRFAPEMNGTWFRWGQQPEDYIDAFRTVAVAVHAEVPTAEMVWSPSYAAGYPFTEAYGALEGRTAGAVTPLDTNGNSLIDAGDDPYQPYYPGDDAVDWVGLSMYHFGSYEFGNSEQGTTTAEDGTREYSGAITTSVLPEPDKFADQLAGTYGMAPGAPRIDFARTYAAEKGKRFLVQTAALFDPEDADSAPESDIKRAWLDQLFDPALAAQYPELGMVAWLEASRLEPEADGHVVDWGLSADSATAAVLRGTLDRTPGIIRGPVTDVVEQEDANESTNQVWQPGGTVSAVMGWLVLCVVGLFALVLLAGVAKRVVPQWSYPHEREPRDARIDLLRSWIITSVVVTHIEVAGPWSFISRNLIGTITGAELFVLLSGVVLGMVHPIAVERRGALAAAKATSRRALKLYLTALAVVITVYLLSLVPFIDASVLTTFTDRGTGGAGTEAAGRMYDLYPNVQRLFDYPPAGYAVRDLLLLNMGPWAFNIMGLYVVLTLTVPLLVLMLRKKLWWLLLAISWALYLLDAIFSLRVLNSQFQDVFPLLTWQVIFVHGVVLGFHRRAIIDALSTRKGKILVVALTGSYALVLGTLWLNHALGVGLPFVSPGFYETLYESAYVRVSLQPGRLVNLAFFILAAHVILTSFWRPISRLTGWLYVPLGRASLYVFIVHVYFVLMVGNLPGLDRSSFWQGFVIHAVVTLVIWVMVRKKFLFSVIPN</sequence>
<protein>
    <submittedName>
        <fullName evidence="9">Acyltransferase domain-containing protein</fullName>
    </submittedName>
</protein>
<keyword evidence="7" id="KW-0732">Signal</keyword>
<dbReference type="EMBL" id="QZVT01000007">
    <property type="protein sequence ID" value="RJT77984.1"/>
    <property type="molecule type" value="Genomic_DNA"/>
</dbReference>
<keyword evidence="6" id="KW-0812">Transmembrane</keyword>
<feature type="transmembrane region" description="Helical" evidence="6">
    <location>
        <begin position="838"/>
        <end position="857"/>
    </location>
</feature>
<evidence type="ECO:0000256" key="6">
    <source>
        <dbReference type="SAM" id="Phobius"/>
    </source>
</evidence>
<feature type="transmembrane region" description="Helical" evidence="6">
    <location>
        <begin position="517"/>
        <end position="540"/>
    </location>
</feature>
<comment type="caution">
    <text evidence="4">Lacks conserved residue(s) required for the propagation of feature annotation.</text>
</comment>
<name>A0A3A5M1E2_9MICC</name>
<dbReference type="InterPro" id="IPR000805">
    <property type="entry name" value="Glyco_hydro_26"/>
</dbReference>
<dbReference type="GO" id="GO:0016985">
    <property type="term" value="F:mannan endo-1,4-beta-mannosidase activity"/>
    <property type="evidence" value="ECO:0007669"/>
    <property type="project" value="InterPro"/>
</dbReference>
<reference evidence="9 10" key="1">
    <citation type="submission" date="2018-09" db="EMBL/GenBank/DDBJ databases">
        <title>Novel species of Arthrobacter.</title>
        <authorList>
            <person name="Liu Q."/>
            <person name="Xin Y.-H."/>
        </authorList>
    </citation>
    <scope>NUCLEOTIDE SEQUENCE [LARGE SCALE GENOMIC DNA]</scope>
    <source>
        <strain evidence="9 10">Hz2</strain>
    </source>
</reference>
<gene>
    <name evidence="9" type="ORF">D6T63_13580</name>
</gene>
<keyword evidence="10" id="KW-1185">Reference proteome</keyword>
<keyword evidence="2" id="KW-0378">Hydrolase</keyword>
<dbReference type="AlphaFoldDB" id="A0A3A5M1E2"/>
<feature type="transmembrane region" description="Helical" evidence="6">
    <location>
        <begin position="636"/>
        <end position="656"/>
    </location>
</feature>
<dbReference type="Proteomes" id="UP000272560">
    <property type="component" value="Unassembled WGS sequence"/>
</dbReference>
<evidence type="ECO:0000256" key="5">
    <source>
        <dbReference type="SAM" id="MobiDB-lite"/>
    </source>
</evidence>
<feature type="transmembrane region" description="Helical" evidence="6">
    <location>
        <begin position="488"/>
        <end position="511"/>
    </location>
</feature>
<dbReference type="PROSITE" id="PS51764">
    <property type="entry name" value="GH26"/>
    <property type="match status" value="1"/>
</dbReference>
<dbReference type="Gene3D" id="3.20.20.80">
    <property type="entry name" value="Glycosidases"/>
    <property type="match status" value="1"/>
</dbReference>
<dbReference type="PANTHER" id="PTHR40079">
    <property type="entry name" value="MANNAN ENDO-1,4-BETA-MANNOSIDASE E-RELATED"/>
    <property type="match status" value="1"/>
</dbReference>
<keyword evidence="6" id="KW-0472">Membrane</keyword>
<evidence type="ECO:0000256" key="3">
    <source>
        <dbReference type="ARBA" id="ARBA00023295"/>
    </source>
</evidence>
<dbReference type="PANTHER" id="PTHR40079:SF4">
    <property type="entry name" value="GH26 DOMAIN-CONTAINING PROTEIN-RELATED"/>
    <property type="match status" value="1"/>
</dbReference>
<dbReference type="RefSeq" id="WP_120149597.1">
    <property type="nucleotide sequence ID" value="NZ_QZVT01000007.1"/>
</dbReference>
<dbReference type="OrthoDB" id="9816550at2"/>
<evidence type="ECO:0000256" key="7">
    <source>
        <dbReference type="SAM" id="SignalP"/>
    </source>
</evidence>
<dbReference type="GO" id="GO:0016746">
    <property type="term" value="F:acyltransferase activity"/>
    <property type="evidence" value="ECO:0007669"/>
    <property type="project" value="UniProtKB-KW"/>
</dbReference>
<feature type="domain" description="GH26" evidence="8">
    <location>
        <begin position="43"/>
        <end position="407"/>
    </location>
</feature>
<evidence type="ECO:0000259" key="8">
    <source>
        <dbReference type="PROSITE" id="PS51764"/>
    </source>
</evidence>
<evidence type="ECO:0000313" key="10">
    <source>
        <dbReference type="Proteomes" id="UP000272560"/>
    </source>
</evidence>
<proteinExistence type="inferred from homology"/>
<organism evidence="9 10">
    <name type="scientific">Arthrobacter cheniae</name>
    <dbReference type="NCBI Taxonomy" id="1258888"/>
    <lineage>
        <taxon>Bacteria</taxon>
        <taxon>Bacillati</taxon>
        <taxon>Actinomycetota</taxon>
        <taxon>Actinomycetes</taxon>
        <taxon>Micrococcales</taxon>
        <taxon>Micrococcaceae</taxon>
        <taxon>Arthrobacter</taxon>
    </lineage>
</organism>
<feature type="transmembrane region" description="Helical" evidence="6">
    <location>
        <begin position="726"/>
        <end position="744"/>
    </location>
</feature>
<feature type="region of interest" description="Disordered" evidence="5">
    <location>
        <begin position="34"/>
        <end position="56"/>
    </location>
</feature>
<keyword evidence="6" id="KW-1133">Transmembrane helix</keyword>
<feature type="transmembrane region" description="Helical" evidence="6">
    <location>
        <begin position="561"/>
        <end position="581"/>
    </location>
</feature>
<accession>A0A3A5M1E2</accession>
<evidence type="ECO:0000256" key="1">
    <source>
        <dbReference type="ARBA" id="ARBA00007754"/>
    </source>
</evidence>
<feature type="compositionally biased region" description="Polar residues" evidence="5">
    <location>
        <begin position="41"/>
        <end position="50"/>
    </location>
</feature>
<feature type="transmembrane region" description="Helical" evidence="6">
    <location>
        <begin position="446"/>
        <end position="467"/>
    </location>
</feature>
<feature type="transmembrane region" description="Helical" evidence="6">
    <location>
        <begin position="663"/>
        <end position="684"/>
    </location>
</feature>
<dbReference type="InterPro" id="IPR017853">
    <property type="entry name" value="GH"/>
</dbReference>
<dbReference type="Pfam" id="PF10129">
    <property type="entry name" value="OpgC_C"/>
    <property type="match status" value="1"/>
</dbReference>
<evidence type="ECO:0000313" key="9">
    <source>
        <dbReference type="EMBL" id="RJT77984.1"/>
    </source>
</evidence>
<evidence type="ECO:0000256" key="4">
    <source>
        <dbReference type="PROSITE-ProRule" id="PRU01100"/>
    </source>
</evidence>
<feature type="signal peptide" evidence="7">
    <location>
        <begin position="1"/>
        <end position="35"/>
    </location>
</feature>
<dbReference type="InterPro" id="IPR022790">
    <property type="entry name" value="GH26_dom"/>
</dbReference>
<feature type="transmembrane region" description="Helical" evidence="6">
    <location>
        <begin position="805"/>
        <end position="826"/>
    </location>
</feature>
<dbReference type="InterPro" id="IPR014550">
    <property type="entry name" value="UCP028704_OpgC"/>
</dbReference>
<evidence type="ECO:0000256" key="2">
    <source>
        <dbReference type="ARBA" id="ARBA00022801"/>
    </source>
</evidence>